<proteinExistence type="predicted"/>
<reference evidence="1" key="1">
    <citation type="submission" date="2015-12" db="EMBL/GenBank/DDBJ databases">
        <title>Gene expression during late stages of embryo sac development: a critical building block for successful pollen-pistil interactions.</title>
        <authorList>
            <person name="Liu Y."/>
            <person name="Joly V."/>
            <person name="Sabar M."/>
            <person name="Matton D.P."/>
        </authorList>
    </citation>
    <scope>NUCLEOTIDE SEQUENCE</scope>
</reference>
<sequence length="72" mass="8546">MQGIHYMHLSNMRQVIIPPCQQICLDVVHVYEILITCWQRLVVLCIVTMHWQGSSRNTFCNLCEYSTYEKNL</sequence>
<evidence type="ECO:0000313" key="1">
    <source>
        <dbReference type="EMBL" id="JAP17580.1"/>
    </source>
</evidence>
<protein>
    <submittedName>
        <fullName evidence="1">Putative ovule protein</fullName>
    </submittedName>
</protein>
<accession>A0A0V0HAU7</accession>
<dbReference type="AlphaFoldDB" id="A0A0V0HAU7"/>
<name>A0A0V0HAU7_SOLCH</name>
<organism evidence="1">
    <name type="scientific">Solanum chacoense</name>
    <name type="common">Chaco potato</name>
    <dbReference type="NCBI Taxonomy" id="4108"/>
    <lineage>
        <taxon>Eukaryota</taxon>
        <taxon>Viridiplantae</taxon>
        <taxon>Streptophyta</taxon>
        <taxon>Embryophyta</taxon>
        <taxon>Tracheophyta</taxon>
        <taxon>Spermatophyta</taxon>
        <taxon>Magnoliopsida</taxon>
        <taxon>eudicotyledons</taxon>
        <taxon>Gunneridae</taxon>
        <taxon>Pentapetalae</taxon>
        <taxon>asterids</taxon>
        <taxon>lamiids</taxon>
        <taxon>Solanales</taxon>
        <taxon>Solanaceae</taxon>
        <taxon>Solanoideae</taxon>
        <taxon>Solaneae</taxon>
        <taxon>Solanum</taxon>
    </lineage>
</organism>
<dbReference type="EMBL" id="GEDG01022341">
    <property type="protein sequence ID" value="JAP17580.1"/>
    <property type="molecule type" value="Transcribed_RNA"/>
</dbReference>